<evidence type="ECO:0000259" key="16">
    <source>
        <dbReference type="PROSITE" id="PS50259"/>
    </source>
</evidence>
<dbReference type="PRINTS" id="PR01177">
    <property type="entry name" value="GABAB1RECPTR"/>
</dbReference>
<dbReference type="PANTHER" id="PTHR10519:SF20">
    <property type="entry name" value="G-PROTEIN COUPLED RECEPTOR 156-RELATED"/>
    <property type="match status" value="1"/>
</dbReference>
<accession>A0ABM0MGW8</accession>
<comment type="similarity">
    <text evidence="3 15">Belongs to the glycosyltransferase 43 family.</text>
</comment>
<keyword evidence="5 15" id="KW-0808">Transferase</keyword>
<keyword evidence="15" id="KW-0464">Manganese</keyword>
<dbReference type="PROSITE" id="PS50259">
    <property type="entry name" value="G_PROTEIN_RECEP_F3_4"/>
    <property type="match status" value="1"/>
</dbReference>
<dbReference type="Pfam" id="PF01094">
    <property type="entry name" value="ANF_receptor"/>
    <property type="match status" value="1"/>
</dbReference>
<evidence type="ECO:0000256" key="7">
    <source>
        <dbReference type="ARBA" id="ARBA00022968"/>
    </source>
</evidence>
<feature type="domain" description="G-protein coupled receptors family 3 profile" evidence="16">
    <location>
        <begin position="536"/>
        <end position="699"/>
    </location>
</feature>
<evidence type="ECO:0000256" key="5">
    <source>
        <dbReference type="ARBA" id="ARBA00022679"/>
    </source>
</evidence>
<evidence type="ECO:0000256" key="10">
    <source>
        <dbReference type="ARBA" id="ARBA00023136"/>
    </source>
</evidence>
<feature type="transmembrane region" description="Helical" evidence="15">
    <location>
        <begin position="515"/>
        <end position="541"/>
    </location>
</feature>
<keyword evidence="13" id="KW-0807">Transducer</keyword>
<sequence length="964" mass="109283">MTNTTNISHIICENDETKGKAVLYFFLGDITKHYNCVICEEIDRVVKRFLIDAMDYRKDYFASGFDKSITGKSDTATWIRFTYTDNTTIPLYIGGFFITTGQHLIWAGGAYPGVILAIEHINNDPSILPGYHIELIEVNTNGDAGVAMRYLIDMIQSPPQKIMLFGAMKSESSIALAETAKWWNLLQIACSNNWPELSDRSRFPFYFRTAMPQTLFAPARIAILRQFGWKQVAIMHRDDNSFNQASKVLAEALVANNITLMGLELFPTEDDPGNAIRNLKKSDARIIFTYNFDMVSHFCEAYKNKMYSPRYVWITATMQTLKTRYGSYWWENVDAVDCTPEEIKTAAQGMIMFAEAPIRHDGIMPSSGITVDQFRAEYSNLSASLGMPYSVFAAPAYDSIWAMALTLNESMHNLPDNKTLQNFTYDASDMSAVFLDAFYNLKFEGLSGPVMFTETGDRIGSLDVYQLVGESHVIIGTYYYDTDEFIMDTNFFWEGGDIPRDHGLTETQHVKISNIIYYSACVLISCGSILALSFLAFNVVHRQKRFIKMSSPNLNNMIVVGALLVYISTILFGLESGVHALAVCQPDPSGRDVTIVPVILECISEHDLVWVILLFGYKGMVLLFGVFLAWETRQVKYPQLNDSRYIGFAVYNVTVMCCIGVPATMFLSPLQKDLQFILTSLCITFSTTVTLCIVFVPKILEYRDTLRFIDAAPPAVMTFTQGTVHNDSVFPHTSGSCRLAEEELVRYRQMYQVLNSLVSTGLHPRVASIFRHFISELPYIYVITPTYARSVQKAELTQHKHRGVDQRNLGLAWIRQNLRPNVSRGVVYFADDDNTYSIEIFEEMRYTKKVSIWPVGLSGGLRYETPIIGPDNKVKSWHAWNSSERKFATDMAGFAINLNLLLNNPHVWFSHTRQSGFLESSLLSQLVELNDLEPKADNCTKVLVWHTKTNTPVFTKDKTWNLEI</sequence>
<keyword evidence="11" id="KW-0675">Receptor</keyword>
<keyword evidence="15" id="KW-0333">Golgi apparatus</keyword>
<gene>
    <name evidence="18" type="primary">LOC100372827</name>
</gene>
<evidence type="ECO:0000256" key="15">
    <source>
        <dbReference type="RuleBase" id="RU363127"/>
    </source>
</evidence>
<dbReference type="SUPFAM" id="SSF53822">
    <property type="entry name" value="Periplasmic binding protein-like I"/>
    <property type="match status" value="1"/>
</dbReference>
<feature type="transmembrane region" description="Helical" evidence="15">
    <location>
        <begin position="553"/>
        <end position="574"/>
    </location>
</feature>
<dbReference type="PRINTS" id="PR01176">
    <property type="entry name" value="GABABRECEPTR"/>
</dbReference>
<dbReference type="GeneID" id="100372827"/>
<dbReference type="CDD" id="cd06366">
    <property type="entry name" value="PBP1_GABAb_receptor"/>
    <property type="match status" value="1"/>
</dbReference>
<evidence type="ECO:0000256" key="11">
    <source>
        <dbReference type="ARBA" id="ARBA00023170"/>
    </source>
</evidence>
<dbReference type="InterPro" id="IPR002455">
    <property type="entry name" value="GPCR3_GABA-B"/>
</dbReference>
<comment type="catalytic activity">
    <reaction evidence="14 15">
        <text>3-O-(beta-D-galactosyl-(1-&gt;3)-beta-D-galactosyl-(1-&gt;4)-beta-D-xylosyl)-L-seryl-[protein] + UDP-alpha-D-glucuronate = 3-O-(beta-D-GlcA-(1-&gt;3)-beta-D-Gal-(1-&gt;3)-beta-D-Gal-(1-&gt;4)-beta-D-Xyl)-L-seryl-[protein] + UDP + H(+)</text>
        <dbReference type="Rhea" id="RHEA:24168"/>
        <dbReference type="Rhea" id="RHEA-COMP:12571"/>
        <dbReference type="Rhea" id="RHEA-COMP:12573"/>
        <dbReference type="ChEBI" id="CHEBI:15378"/>
        <dbReference type="ChEBI" id="CHEBI:58052"/>
        <dbReference type="ChEBI" id="CHEBI:58223"/>
        <dbReference type="ChEBI" id="CHEBI:132090"/>
        <dbReference type="ChEBI" id="CHEBI:132093"/>
        <dbReference type="EC" id="2.4.1.135"/>
    </reaction>
</comment>
<evidence type="ECO:0000256" key="1">
    <source>
        <dbReference type="ARBA" id="ARBA00004141"/>
    </source>
</evidence>
<dbReference type="InterPro" id="IPR029044">
    <property type="entry name" value="Nucleotide-diphossugar_trans"/>
</dbReference>
<evidence type="ECO:0000256" key="8">
    <source>
        <dbReference type="ARBA" id="ARBA00022989"/>
    </source>
</evidence>
<keyword evidence="9" id="KW-0297">G-protein coupled receptor</keyword>
<comment type="cofactor">
    <cofactor evidence="15">
        <name>Mn(2+)</name>
        <dbReference type="ChEBI" id="CHEBI:29035"/>
    </cofactor>
</comment>
<dbReference type="PANTHER" id="PTHR10519">
    <property type="entry name" value="GABA-B RECEPTOR"/>
    <property type="match status" value="1"/>
</dbReference>
<evidence type="ECO:0000313" key="17">
    <source>
        <dbReference type="Proteomes" id="UP000694865"/>
    </source>
</evidence>
<protein>
    <recommendedName>
        <fullName evidence="4 15">Galactosylgalactosylxylosylprotein 3-beta-glucuronosyltransferase</fullName>
        <ecNumber evidence="4 15">2.4.1.135</ecNumber>
    </recommendedName>
</protein>
<organism evidence="17 18">
    <name type="scientific">Saccoglossus kowalevskii</name>
    <name type="common">Acorn worm</name>
    <dbReference type="NCBI Taxonomy" id="10224"/>
    <lineage>
        <taxon>Eukaryota</taxon>
        <taxon>Metazoa</taxon>
        <taxon>Hemichordata</taxon>
        <taxon>Enteropneusta</taxon>
        <taxon>Harrimaniidae</taxon>
        <taxon>Saccoglossus</taxon>
    </lineage>
</organism>
<evidence type="ECO:0000313" key="18">
    <source>
        <dbReference type="RefSeq" id="XP_006819259.1"/>
    </source>
</evidence>
<evidence type="ECO:0000256" key="3">
    <source>
        <dbReference type="ARBA" id="ARBA00007706"/>
    </source>
</evidence>
<evidence type="ECO:0000256" key="13">
    <source>
        <dbReference type="ARBA" id="ARBA00023224"/>
    </source>
</evidence>
<dbReference type="InterPro" id="IPR028082">
    <property type="entry name" value="Peripla_BP_I"/>
</dbReference>
<keyword evidence="17" id="KW-1185">Reference proteome</keyword>
<evidence type="ECO:0000256" key="6">
    <source>
        <dbReference type="ARBA" id="ARBA00022692"/>
    </source>
</evidence>
<keyword evidence="10 15" id="KW-0472">Membrane</keyword>
<keyword evidence="12" id="KW-0325">Glycoprotein</keyword>
<dbReference type="InterPro" id="IPR017978">
    <property type="entry name" value="GPCR_3_C"/>
</dbReference>
<dbReference type="EC" id="2.4.1.135" evidence="4 15"/>
<dbReference type="Gene3D" id="3.40.50.2300">
    <property type="match status" value="2"/>
</dbReference>
<dbReference type="Gene3D" id="3.90.550.10">
    <property type="entry name" value="Spore Coat Polysaccharide Biosynthesis Protein SpsA, Chain A"/>
    <property type="match status" value="1"/>
</dbReference>
<feature type="transmembrane region" description="Helical" evidence="15">
    <location>
        <begin position="676"/>
        <end position="697"/>
    </location>
</feature>
<evidence type="ECO:0000256" key="4">
    <source>
        <dbReference type="ARBA" id="ARBA00012641"/>
    </source>
</evidence>
<proteinExistence type="inferred from homology"/>
<feature type="transmembrane region" description="Helical" evidence="15">
    <location>
        <begin position="650"/>
        <end position="670"/>
    </location>
</feature>
<dbReference type="SUPFAM" id="SSF53448">
    <property type="entry name" value="Nucleotide-diphospho-sugar transferases"/>
    <property type="match status" value="1"/>
</dbReference>
<keyword evidence="8 15" id="KW-1133">Transmembrane helix</keyword>
<evidence type="ECO:0000256" key="14">
    <source>
        <dbReference type="ARBA" id="ARBA00047979"/>
    </source>
</evidence>
<evidence type="ECO:0000256" key="12">
    <source>
        <dbReference type="ARBA" id="ARBA00023180"/>
    </source>
</evidence>
<feature type="transmembrane region" description="Helical" evidence="15">
    <location>
        <begin position="608"/>
        <end position="630"/>
    </location>
</feature>
<dbReference type="InterPro" id="IPR001828">
    <property type="entry name" value="ANF_lig-bd_rcpt"/>
</dbReference>
<comment type="caution">
    <text evidence="15">Lacks conserved residue(s) required for the propagation of feature annotation.</text>
</comment>
<dbReference type="Pfam" id="PF03360">
    <property type="entry name" value="Glyco_transf_43"/>
    <property type="match status" value="1"/>
</dbReference>
<comment type="subcellular location">
    <subcellularLocation>
        <location evidence="15">Golgi apparatus membrane</location>
        <topology evidence="15">Single-pass type II membrane protein</topology>
    </subcellularLocation>
    <subcellularLocation>
        <location evidence="1">Membrane</location>
        <topology evidence="1">Multi-pass membrane protein</topology>
    </subcellularLocation>
    <subcellularLocation>
        <location evidence="2">Membrane</location>
        <topology evidence="2">Single-pass type II membrane protein</topology>
    </subcellularLocation>
</comment>
<dbReference type="InterPro" id="IPR005027">
    <property type="entry name" value="Glyco_trans_43"/>
</dbReference>
<comment type="pathway">
    <text evidence="15">Protein modification; protein glycosylation.</text>
</comment>
<name>A0ABM0MGW8_SACKO</name>
<dbReference type="RefSeq" id="XP_006819259.1">
    <property type="nucleotide sequence ID" value="XM_006819196.1"/>
</dbReference>
<keyword evidence="6 15" id="KW-0812">Transmembrane</keyword>
<keyword evidence="7 15" id="KW-0735">Signal-anchor</keyword>
<dbReference type="Pfam" id="PF00003">
    <property type="entry name" value="7tm_3"/>
    <property type="match status" value="2"/>
</dbReference>
<dbReference type="Proteomes" id="UP000694865">
    <property type="component" value="Unplaced"/>
</dbReference>
<evidence type="ECO:0000256" key="9">
    <source>
        <dbReference type="ARBA" id="ARBA00023040"/>
    </source>
</evidence>
<evidence type="ECO:0000256" key="2">
    <source>
        <dbReference type="ARBA" id="ARBA00004606"/>
    </source>
</evidence>
<reference evidence="18" key="1">
    <citation type="submission" date="2025-08" db="UniProtKB">
        <authorList>
            <consortium name="RefSeq"/>
        </authorList>
    </citation>
    <scope>IDENTIFICATION</scope>
    <source>
        <tissue evidence="18">Testes</tissue>
    </source>
</reference>
<keyword evidence="15" id="KW-0479">Metal-binding</keyword>